<evidence type="ECO:0000256" key="1">
    <source>
        <dbReference type="ARBA" id="ARBA00004141"/>
    </source>
</evidence>
<evidence type="ECO:0000313" key="8">
    <source>
        <dbReference type="EMBL" id="RDX41848.1"/>
    </source>
</evidence>
<sequence>MQGLGPAASIPAALGILAHTFPPSPIRSIAFATFAAGAPVGAAIGSAVGGVLTQLTAQSWRSTFWFLTGLSFLCCVGAMISIDRDVPYALADRRVDWIGAFLVTAGLTFIVFILSDGPAAPDGWKTGYIIALLIVGVFLLVLFVLWEHYLEQVHNSTDEAVRRRWWTPPPLMPVSIWTRANGKLAVMLMIAFLEWCSFNSFTYWVQLYYQDYLGLNPILTMVRLLPMFVTGVLCNVVVALVVGHVPLVLLIIIGTIGTGLASLLFAVIVPSAPYWAFGFPAAILCVFGADFVFSTGTLFVAKSCLPHEQSVGGALFQTLTQLGTAFGLAISTVVYNATLKKSAAAEGVTVNVDGTNAPRDAQLTAYKDANWTGFAFAMVGALLALAFLRGVGVVGHRGSDTDSEATARDGCT</sequence>
<gene>
    <name evidence="8" type="ORF">OH76DRAFT_1422885</name>
</gene>
<feature type="transmembrane region" description="Helical" evidence="6">
    <location>
        <begin position="64"/>
        <end position="82"/>
    </location>
</feature>
<keyword evidence="5 6" id="KW-0472">Membrane</keyword>
<dbReference type="PANTHER" id="PTHR42718:SF9">
    <property type="entry name" value="MAJOR FACILITATOR SUPERFAMILY MULTIDRUG TRANSPORTER MFSC"/>
    <property type="match status" value="1"/>
</dbReference>
<keyword evidence="3 6" id="KW-0812">Transmembrane</keyword>
<comment type="subcellular location">
    <subcellularLocation>
        <location evidence="1">Membrane</location>
        <topology evidence="1">Multi-pass membrane protein</topology>
    </subcellularLocation>
</comment>
<dbReference type="InterPro" id="IPR020846">
    <property type="entry name" value="MFS_dom"/>
</dbReference>
<dbReference type="Proteomes" id="UP000256964">
    <property type="component" value="Unassembled WGS sequence"/>
</dbReference>
<feature type="transmembrane region" description="Helical" evidence="6">
    <location>
        <begin position="247"/>
        <end position="268"/>
    </location>
</feature>
<dbReference type="STRING" id="139420.A0A371CNH3"/>
<keyword evidence="9" id="KW-1185">Reference proteome</keyword>
<proteinExistence type="predicted"/>
<evidence type="ECO:0000313" key="9">
    <source>
        <dbReference type="Proteomes" id="UP000256964"/>
    </source>
</evidence>
<keyword evidence="2" id="KW-0813">Transport</keyword>
<evidence type="ECO:0000259" key="7">
    <source>
        <dbReference type="PROSITE" id="PS50850"/>
    </source>
</evidence>
<evidence type="ECO:0000256" key="4">
    <source>
        <dbReference type="ARBA" id="ARBA00022989"/>
    </source>
</evidence>
<dbReference type="AlphaFoldDB" id="A0A371CNH3"/>
<dbReference type="Pfam" id="PF07690">
    <property type="entry name" value="MFS_1"/>
    <property type="match status" value="2"/>
</dbReference>
<dbReference type="SUPFAM" id="SSF103473">
    <property type="entry name" value="MFS general substrate transporter"/>
    <property type="match status" value="2"/>
</dbReference>
<dbReference type="Gene3D" id="1.20.1250.20">
    <property type="entry name" value="MFS general substrate transporter like domains"/>
    <property type="match status" value="2"/>
</dbReference>
<dbReference type="InterPro" id="IPR011701">
    <property type="entry name" value="MFS"/>
</dbReference>
<dbReference type="PROSITE" id="PS50850">
    <property type="entry name" value="MFS"/>
    <property type="match status" value="1"/>
</dbReference>
<feature type="transmembrane region" description="Helical" evidence="6">
    <location>
        <begin position="224"/>
        <end position="242"/>
    </location>
</feature>
<protein>
    <submittedName>
        <fullName evidence="8">MFS general substrate transporter</fullName>
    </submittedName>
</protein>
<dbReference type="OrthoDB" id="5086884at2759"/>
<organism evidence="8 9">
    <name type="scientific">Lentinus brumalis</name>
    <dbReference type="NCBI Taxonomy" id="2498619"/>
    <lineage>
        <taxon>Eukaryota</taxon>
        <taxon>Fungi</taxon>
        <taxon>Dikarya</taxon>
        <taxon>Basidiomycota</taxon>
        <taxon>Agaricomycotina</taxon>
        <taxon>Agaricomycetes</taxon>
        <taxon>Polyporales</taxon>
        <taxon>Polyporaceae</taxon>
        <taxon>Lentinus</taxon>
    </lineage>
</organism>
<dbReference type="GO" id="GO:0016020">
    <property type="term" value="C:membrane"/>
    <property type="evidence" value="ECO:0007669"/>
    <property type="project" value="UniProtKB-SubCell"/>
</dbReference>
<feature type="domain" description="Major facilitator superfamily (MFS) profile" evidence="7">
    <location>
        <begin position="1"/>
        <end position="398"/>
    </location>
</feature>
<feature type="transmembrane region" description="Helical" evidence="6">
    <location>
        <begin position="126"/>
        <end position="146"/>
    </location>
</feature>
<evidence type="ECO:0000256" key="6">
    <source>
        <dbReference type="SAM" id="Phobius"/>
    </source>
</evidence>
<keyword evidence="4 6" id="KW-1133">Transmembrane helix</keyword>
<dbReference type="PANTHER" id="PTHR42718">
    <property type="entry name" value="MAJOR FACILITATOR SUPERFAMILY MULTIDRUG TRANSPORTER MFSC"/>
    <property type="match status" value="1"/>
</dbReference>
<dbReference type="EMBL" id="KZ857500">
    <property type="protein sequence ID" value="RDX41848.1"/>
    <property type="molecule type" value="Genomic_DNA"/>
</dbReference>
<name>A0A371CNH3_9APHY</name>
<evidence type="ECO:0000256" key="2">
    <source>
        <dbReference type="ARBA" id="ARBA00022448"/>
    </source>
</evidence>
<dbReference type="GO" id="GO:0022857">
    <property type="term" value="F:transmembrane transporter activity"/>
    <property type="evidence" value="ECO:0007669"/>
    <property type="project" value="InterPro"/>
</dbReference>
<feature type="transmembrane region" description="Helical" evidence="6">
    <location>
        <begin position="94"/>
        <end position="114"/>
    </location>
</feature>
<feature type="transmembrane region" description="Helical" evidence="6">
    <location>
        <begin position="369"/>
        <end position="388"/>
    </location>
</feature>
<feature type="transmembrane region" description="Helical" evidence="6">
    <location>
        <begin position="184"/>
        <end position="204"/>
    </location>
</feature>
<evidence type="ECO:0000256" key="5">
    <source>
        <dbReference type="ARBA" id="ARBA00023136"/>
    </source>
</evidence>
<feature type="transmembrane region" description="Helical" evidence="6">
    <location>
        <begin position="313"/>
        <end position="335"/>
    </location>
</feature>
<accession>A0A371CNH3</accession>
<reference evidence="8 9" key="1">
    <citation type="journal article" date="2018" name="Biotechnol. Biofuels">
        <title>Integrative visual omics of the white-rot fungus Polyporus brumalis exposes the biotechnological potential of its oxidative enzymes for delignifying raw plant biomass.</title>
        <authorList>
            <person name="Miyauchi S."/>
            <person name="Rancon A."/>
            <person name="Drula E."/>
            <person name="Hage H."/>
            <person name="Chaduli D."/>
            <person name="Favel A."/>
            <person name="Grisel S."/>
            <person name="Henrissat B."/>
            <person name="Herpoel-Gimbert I."/>
            <person name="Ruiz-Duenas F.J."/>
            <person name="Chevret D."/>
            <person name="Hainaut M."/>
            <person name="Lin J."/>
            <person name="Wang M."/>
            <person name="Pangilinan J."/>
            <person name="Lipzen A."/>
            <person name="Lesage-Meessen L."/>
            <person name="Navarro D."/>
            <person name="Riley R."/>
            <person name="Grigoriev I.V."/>
            <person name="Zhou S."/>
            <person name="Raouche S."/>
            <person name="Rosso M.N."/>
        </authorList>
    </citation>
    <scope>NUCLEOTIDE SEQUENCE [LARGE SCALE GENOMIC DNA]</scope>
    <source>
        <strain evidence="8 9">BRFM 1820</strain>
    </source>
</reference>
<dbReference type="InterPro" id="IPR036259">
    <property type="entry name" value="MFS_trans_sf"/>
</dbReference>
<feature type="transmembrane region" description="Helical" evidence="6">
    <location>
        <begin position="274"/>
        <end position="301"/>
    </location>
</feature>
<feature type="transmembrane region" description="Helical" evidence="6">
    <location>
        <begin position="29"/>
        <end position="52"/>
    </location>
</feature>
<evidence type="ECO:0000256" key="3">
    <source>
        <dbReference type="ARBA" id="ARBA00022692"/>
    </source>
</evidence>